<keyword evidence="4" id="KW-1185">Reference proteome</keyword>
<comment type="caution">
    <text evidence="3">The sequence shown here is derived from an EMBL/GenBank/DDBJ whole genome shotgun (WGS) entry which is preliminary data.</text>
</comment>
<keyword evidence="1" id="KW-0175">Coiled coil</keyword>
<accession>A0ABR1AV46</accession>
<sequence>MIVGSPGWYKLLGVILNSLYIGSSKLSPSECQIKSSQISEVPGSREAKQEVSTKKPKLEESSPPPVETKPNEDSTRSHNGEKTEDVAPRLKALDVKESSIRRLNEEALRSIGIKSIEDGTLRGLGIKGFDEGELKNVDDSYGAYLQYAAAAEPYIYWYDAWRTSAIRPWPSFTIKDAKSQAILRDSVPQSMPAYLSQGPPVLLHPERVIPLSESERFERSFQPNVALAPATHHRPKIECSEKQVKCEPESTEDNKKAELLCPPPSTPDRKAVLTVVTSSRYNPEIELSTDTDDSSSETTGEHGSVPRGERVVEQVAEVLDALSDAKEATRARVVALVQQLASRLNVEEANVRRLEEENSELRHVQREQEDLLATKDRKIAQLQQRLQEVESSKKEVQGFQDKVVAMEYELRTSHAEMNGTLEGGTRGTRSPVSVITTSPSVVIKTEPSE</sequence>
<feature type="coiled-coil region" evidence="1">
    <location>
        <begin position="337"/>
        <end position="399"/>
    </location>
</feature>
<gene>
    <name evidence="3" type="ORF">RUM44_010187</name>
</gene>
<feature type="compositionally biased region" description="Low complexity" evidence="2">
    <location>
        <begin position="430"/>
        <end position="443"/>
    </location>
</feature>
<proteinExistence type="predicted"/>
<evidence type="ECO:0000256" key="1">
    <source>
        <dbReference type="SAM" id="Coils"/>
    </source>
</evidence>
<reference evidence="3 4" key="1">
    <citation type="submission" date="2023-09" db="EMBL/GenBank/DDBJ databases">
        <title>Genomes of two closely related lineages of the louse Polyplax serrata with different host specificities.</title>
        <authorList>
            <person name="Martinu J."/>
            <person name="Tarabai H."/>
            <person name="Stefka J."/>
            <person name="Hypsa V."/>
        </authorList>
    </citation>
    <scope>NUCLEOTIDE SEQUENCE [LARGE SCALE GENOMIC DNA]</scope>
    <source>
        <strain evidence="3">98ZLc_SE</strain>
    </source>
</reference>
<evidence type="ECO:0000313" key="3">
    <source>
        <dbReference type="EMBL" id="KAK6627708.1"/>
    </source>
</evidence>
<feature type="compositionally biased region" description="Polar residues" evidence="2">
    <location>
        <begin position="27"/>
        <end position="39"/>
    </location>
</feature>
<evidence type="ECO:0000256" key="2">
    <source>
        <dbReference type="SAM" id="MobiDB-lite"/>
    </source>
</evidence>
<feature type="region of interest" description="Disordered" evidence="2">
    <location>
        <begin position="281"/>
        <end position="307"/>
    </location>
</feature>
<organism evidence="3 4">
    <name type="scientific">Polyplax serrata</name>
    <name type="common">Common mouse louse</name>
    <dbReference type="NCBI Taxonomy" id="468196"/>
    <lineage>
        <taxon>Eukaryota</taxon>
        <taxon>Metazoa</taxon>
        <taxon>Ecdysozoa</taxon>
        <taxon>Arthropoda</taxon>
        <taxon>Hexapoda</taxon>
        <taxon>Insecta</taxon>
        <taxon>Pterygota</taxon>
        <taxon>Neoptera</taxon>
        <taxon>Paraneoptera</taxon>
        <taxon>Psocodea</taxon>
        <taxon>Troctomorpha</taxon>
        <taxon>Phthiraptera</taxon>
        <taxon>Anoplura</taxon>
        <taxon>Polyplacidae</taxon>
        <taxon>Polyplax</taxon>
    </lineage>
</organism>
<feature type="region of interest" description="Disordered" evidence="2">
    <location>
        <begin position="414"/>
        <end position="449"/>
    </location>
</feature>
<protein>
    <submittedName>
        <fullName evidence="3">Uncharacterized protein</fullName>
    </submittedName>
</protein>
<feature type="compositionally biased region" description="Basic and acidic residues" evidence="2">
    <location>
        <begin position="43"/>
        <end position="60"/>
    </location>
</feature>
<dbReference type="EMBL" id="JAWJWF010000045">
    <property type="protein sequence ID" value="KAK6627708.1"/>
    <property type="molecule type" value="Genomic_DNA"/>
</dbReference>
<feature type="compositionally biased region" description="Basic and acidic residues" evidence="2">
    <location>
        <begin position="69"/>
        <end position="89"/>
    </location>
</feature>
<name>A0ABR1AV46_POLSC</name>
<dbReference type="Proteomes" id="UP001359485">
    <property type="component" value="Unassembled WGS sequence"/>
</dbReference>
<evidence type="ECO:0000313" key="4">
    <source>
        <dbReference type="Proteomes" id="UP001359485"/>
    </source>
</evidence>
<feature type="region of interest" description="Disordered" evidence="2">
    <location>
        <begin position="27"/>
        <end position="89"/>
    </location>
</feature>